<organism evidence="1 2">
    <name type="scientific">Steinernema carpocapsae</name>
    <name type="common">Entomopathogenic nematode</name>
    <dbReference type="NCBI Taxonomy" id="34508"/>
    <lineage>
        <taxon>Eukaryota</taxon>
        <taxon>Metazoa</taxon>
        <taxon>Ecdysozoa</taxon>
        <taxon>Nematoda</taxon>
        <taxon>Chromadorea</taxon>
        <taxon>Rhabditida</taxon>
        <taxon>Tylenchina</taxon>
        <taxon>Panagrolaimomorpha</taxon>
        <taxon>Strongyloidoidea</taxon>
        <taxon>Steinernematidae</taxon>
        <taxon>Steinernema</taxon>
    </lineage>
</organism>
<evidence type="ECO:0000313" key="2">
    <source>
        <dbReference type="Proteomes" id="UP000298663"/>
    </source>
</evidence>
<gene>
    <name evidence="1" type="ORF">L596_014742</name>
</gene>
<protein>
    <submittedName>
        <fullName evidence="1">Uncharacterized protein</fullName>
    </submittedName>
</protein>
<accession>A0A4V6A2W2</accession>
<keyword evidence="2" id="KW-1185">Reference proteome</keyword>
<comment type="caution">
    <text evidence="1">The sequence shown here is derived from an EMBL/GenBank/DDBJ whole genome shotgun (WGS) entry which is preliminary data.</text>
</comment>
<reference evidence="1 2" key="1">
    <citation type="journal article" date="2015" name="Genome Biol.">
        <title>Comparative genomics of Steinernema reveals deeply conserved gene regulatory networks.</title>
        <authorList>
            <person name="Dillman A.R."/>
            <person name="Macchietto M."/>
            <person name="Porter C.F."/>
            <person name="Rogers A."/>
            <person name="Williams B."/>
            <person name="Antoshechkin I."/>
            <person name="Lee M.M."/>
            <person name="Goodwin Z."/>
            <person name="Lu X."/>
            <person name="Lewis E.E."/>
            <person name="Goodrich-Blair H."/>
            <person name="Stock S.P."/>
            <person name="Adams B.J."/>
            <person name="Sternberg P.W."/>
            <person name="Mortazavi A."/>
        </authorList>
    </citation>
    <scope>NUCLEOTIDE SEQUENCE [LARGE SCALE GENOMIC DNA]</scope>
    <source>
        <strain evidence="1 2">ALL</strain>
    </source>
</reference>
<reference evidence="1 2" key="2">
    <citation type="journal article" date="2019" name="G3 (Bethesda)">
        <title>Hybrid Assembly of the Genome of the Entomopathogenic Nematode Steinernema carpocapsae Identifies the X-Chromosome.</title>
        <authorList>
            <person name="Serra L."/>
            <person name="Macchietto M."/>
            <person name="Macias-Munoz A."/>
            <person name="McGill C.J."/>
            <person name="Rodriguez I.M."/>
            <person name="Rodriguez B."/>
            <person name="Murad R."/>
            <person name="Mortazavi A."/>
        </authorList>
    </citation>
    <scope>NUCLEOTIDE SEQUENCE [LARGE SCALE GENOMIC DNA]</scope>
    <source>
        <strain evidence="1 2">ALL</strain>
    </source>
</reference>
<dbReference type="Proteomes" id="UP000298663">
    <property type="component" value="Unassembled WGS sequence"/>
</dbReference>
<dbReference type="AlphaFoldDB" id="A0A4V6A2W2"/>
<sequence>MDPLETASKRPHLVDVSELLINAESELLQNIASHYEFWTILEVVSKQLNDRRVRHLKGACTDRSDMKDRLWNLAMFLALKTHLKP</sequence>
<name>A0A4V6A2W2_STECR</name>
<proteinExistence type="predicted"/>
<evidence type="ECO:0000313" key="1">
    <source>
        <dbReference type="EMBL" id="TKR80715.1"/>
    </source>
</evidence>
<dbReference type="EMBL" id="AZBU02000004">
    <property type="protein sequence ID" value="TKR80715.1"/>
    <property type="molecule type" value="Genomic_DNA"/>
</dbReference>